<name>A0A6J1GYG5_CUCMO</name>
<proteinExistence type="predicted"/>
<dbReference type="GeneID" id="111458630"/>
<dbReference type="RefSeq" id="XP_022957161.1">
    <property type="nucleotide sequence ID" value="XM_023101393.1"/>
</dbReference>
<evidence type="ECO:0000313" key="3">
    <source>
        <dbReference type="RefSeq" id="XP_022957161.1"/>
    </source>
</evidence>
<feature type="region of interest" description="Disordered" evidence="1">
    <location>
        <begin position="43"/>
        <end position="74"/>
    </location>
</feature>
<evidence type="ECO:0000256" key="1">
    <source>
        <dbReference type="SAM" id="MobiDB-lite"/>
    </source>
</evidence>
<reference evidence="3" key="1">
    <citation type="submission" date="2025-08" db="UniProtKB">
        <authorList>
            <consortium name="RefSeq"/>
        </authorList>
    </citation>
    <scope>IDENTIFICATION</scope>
    <source>
        <tissue evidence="3">Young leaves</tissue>
    </source>
</reference>
<dbReference type="Proteomes" id="UP000504609">
    <property type="component" value="Unplaced"/>
</dbReference>
<dbReference type="GO" id="GO:0009507">
    <property type="term" value="C:chloroplast"/>
    <property type="evidence" value="ECO:0007669"/>
    <property type="project" value="TreeGrafter"/>
</dbReference>
<dbReference type="KEGG" id="cmos:111458630"/>
<dbReference type="PANTHER" id="PTHR36374:SF1">
    <property type="entry name" value="OS01G0969000 PROTEIN"/>
    <property type="match status" value="1"/>
</dbReference>
<gene>
    <name evidence="3" type="primary">LOC111458630</name>
</gene>
<evidence type="ECO:0000313" key="2">
    <source>
        <dbReference type="Proteomes" id="UP000504609"/>
    </source>
</evidence>
<dbReference type="PANTHER" id="PTHR36374">
    <property type="entry name" value="OS01G0969000 PROTEIN"/>
    <property type="match status" value="1"/>
</dbReference>
<sequence>MRPNFHNSKPNFFFPDMVDNRDIVPTNPQLTWSWSWSRNLNKLGDNEQQTSPLPPRKPNLVTLPGSEVAPPPPLTAECKRPGKFSHPAIRWPLYALGGFLIARWALKKWKSGEDEGKN</sequence>
<organism evidence="2 3">
    <name type="scientific">Cucurbita moschata</name>
    <name type="common">Winter crookneck squash</name>
    <name type="synonym">Cucurbita pepo var. moschata</name>
    <dbReference type="NCBI Taxonomy" id="3662"/>
    <lineage>
        <taxon>Eukaryota</taxon>
        <taxon>Viridiplantae</taxon>
        <taxon>Streptophyta</taxon>
        <taxon>Embryophyta</taxon>
        <taxon>Tracheophyta</taxon>
        <taxon>Spermatophyta</taxon>
        <taxon>Magnoliopsida</taxon>
        <taxon>eudicotyledons</taxon>
        <taxon>Gunneridae</taxon>
        <taxon>Pentapetalae</taxon>
        <taxon>rosids</taxon>
        <taxon>fabids</taxon>
        <taxon>Cucurbitales</taxon>
        <taxon>Cucurbitaceae</taxon>
        <taxon>Cucurbiteae</taxon>
        <taxon>Cucurbita</taxon>
    </lineage>
</organism>
<keyword evidence="2" id="KW-1185">Reference proteome</keyword>
<dbReference type="AlphaFoldDB" id="A0A6J1GYG5"/>
<accession>A0A6J1GYG5</accession>
<protein>
    <submittedName>
        <fullName evidence="3">Uncharacterized protein LOC111458630</fullName>
    </submittedName>
</protein>